<name>A0A9W9K9B1_9EURO</name>
<evidence type="ECO:0000259" key="6">
    <source>
        <dbReference type="PROSITE" id="PS50011"/>
    </source>
</evidence>
<dbReference type="PROSITE" id="PS50011">
    <property type="entry name" value="PROTEIN_KINASE_DOM"/>
    <property type="match status" value="1"/>
</dbReference>
<evidence type="ECO:0000313" key="7">
    <source>
        <dbReference type="EMBL" id="KAJ5097783.1"/>
    </source>
</evidence>
<dbReference type="PANTHER" id="PTHR45646">
    <property type="entry name" value="SERINE/THREONINE-PROTEIN KINASE DOA-RELATED"/>
    <property type="match status" value="1"/>
</dbReference>
<dbReference type="Gene3D" id="3.30.200.20">
    <property type="entry name" value="Phosphorylase Kinase, domain 1"/>
    <property type="match status" value="1"/>
</dbReference>
<keyword evidence="5" id="KW-0067">ATP-binding</keyword>
<keyword evidence="1" id="KW-0723">Serine/threonine-protein kinase</keyword>
<dbReference type="Pfam" id="PF00069">
    <property type="entry name" value="Pkinase"/>
    <property type="match status" value="1"/>
</dbReference>
<dbReference type="EMBL" id="JAPQKH010000005">
    <property type="protein sequence ID" value="KAJ5097783.1"/>
    <property type="molecule type" value="Genomic_DNA"/>
</dbReference>
<keyword evidence="3" id="KW-0547">Nucleotide-binding</keyword>
<dbReference type="GO" id="GO:0005634">
    <property type="term" value="C:nucleus"/>
    <property type="evidence" value="ECO:0007669"/>
    <property type="project" value="TreeGrafter"/>
</dbReference>
<evidence type="ECO:0000256" key="3">
    <source>
        <dbReference type="ARBA" id="ARBA00022741"/>
    </source>
</evidence>
<sequence length="286" mass="33186">MKRLSHIFKTPIFRSRLQPREFSPGPLLNSIDKLEEERLPWYSEKNFFPVKIGDIYSSRYQVVGKLGYGGYSTVWLCRDLKKHSFVTLKLFEPNSSHAKREIEAYEHLKRLKSKHTGTLFVRSILDKFQLSSLDNSTSHSYQCLIHPPLAMSLYELRRKTPEHSLPEDLLKPALIHLLLALDFLHTEAHMIHTDIQEKNIMLSIEEESILLDFENAEISSPSPRKQVQDRSIYLSRKLGIPKIHGRPVLADFGEARFGSECGMYKGDVQPFIYRAPEVVLRLPWND</sequence>
<dbReference type="AlphaFoldDB" id="A0A9W9K9B1"/>
<gene>
    <name evidence="7" type="ORF">N7456_008504</name>
</gene>
<dbReference type="SUPFAM" id="SSF56112">
    <property type="entry name" value="Protein kinase-like (PK-like)"/>
    <property type="match status" value="1"/>
</dbReference>
<accession>A0A9W9K9B1</accession>
<dbReference type="GO" id="GO:0004674">
    <property type="term" value="F:protein serine/threonine kinase activity"/>
    <property type="evidence" value="ECO:0007669"/>
    <property type="project" value="UniProtKB-KW"/>
</dbReference>
<proteinExistence type="predicted"/>
<evidence type="ECO:0000256" key="1">
    <source>
        <dbReference type="ARBA" id="ARBA00022527"/>
    </source>
</evidence>
<dbReference type="Gene3D" id="1.10.510.10">
    <property type="entry name" value="Transferase(Phosphotransferase) domain 1"/>
    <property type="match status" value="1"/>
</dbReference>
<dbReference type="PANTHER" id="PTHR45646:SF11">
    <property type="entry name" value="SERINE_THREONINE-PROTEIN KINASE DOA"/>
    <property type="match status" value="1"/>
</dbReference>
<dbReference type="InterPro" id="IPR051175">
    <property type="entry name" value="CLK_kinases"/>
</dbReference>
<evidence type="ECO:0000313" key="8">
    <source>
        <dbReference type="Proteomes" id="UP001149165"/>
    </source>
</evidence>
<dbReference type="GO" id="GO:0005524">
    <property type="term" value="F:ATP binding"/>
    <property type="evidence" value="ECO:0007669"/>
    <property type="project" value="UniProtKB-KW"/>
</dbReference>
<dbReference type="Proteomes" id="UP001149165">
    <property type="component" value="Unassembled WGS sequence"/>
</dbReference>
<organism evidence="7 8">
    <name type="scientific">Penicillium angulare</name>
    <dbReference type="NCBI Taxonomy" id="116970"/>
    <lineage>
        <taxon>Eukaryota</taxon>
        <taxon>Fungi</taxon>
        <taxon>Dikarya</taxon>
        <taxon>Ascomycota</taxon>
        <taxon>Pezizomycotina</taxon>
        <taxon>Eurotiomycetes</taxon>
        <taxon>Eurotiomycetidae</taxon>
        <taxon>Eurotiales</taxon>
        <taxon>Aspergillaceae</taxon>
        <taxon>Penicillium</taxon>
    </lineage>
</organism>
<dbReference type="InterPro" id="IPR011009">
    <property type="entry name" value="Kinase-like_dom_sf"/>
</dbReference>
<dbReference type="GO" id="GO:0043484">
    <property type="term" value="P:regulation of RNA splicing"/>
    <property type="evidence" value="ECO:0007669"/>
    <property type="project" value="TreeGrafter"/>
</dbReference>
<keyword evidence="8" id="KW-1185">Reference proteome</keyword>
<reference evidence="7" key="1">
    <citation type="submission" date="2022-11" db="EMBL/GenBank/DDBJ databases">
        <authorList>
            <person name="Petersen C."/>
        </authorList>
    </citation>
    <scope>NUCLEOTIDE SEQUENCE</scope>
    <source>
        <strain evidence="7">IBT 30069</strain>
    </source>
</reference>
<reference evidence="7" key="2">
    <citation type="journal article" date="2023" name="IMA Fungus">
        <title>Comparative genomic study of the Penicillium genus elucidates a diverse pangenome and 15 lateral gene transfer events.</title>
        <authorList>
            <person name="Petersen C."/>
            <person name="Sorensen T."/>
            <person name="Nielsen M.R."/>
            <person name="Sondergaard T.E."/>
            <person name="Sorensen J.L."/>
            <person name="Fitzpatrick D.A."/>
            <person name="Frisvad J.C."/>
            <person name="Nielsen K.L."/>
        </authorList>
    </citation>
    <scope>NUCLEOTIDE SEQUENCE</scope>
    <source>
        <strain evidence="7">IBT 30069</strain>
    </source>
</reference>
<evidence type="ECO:0000256" key="2">
    <source>
        <dbReference type="ARBA" id="ARBA00022679"/>
    </source>
</evidence>
<evidence type="ECO:0000256" key="5">
    <source>
        <dbReference type="ARBA" id="ARBA00022840"/>
    </source>
</evidence>
<comment type="caution">
    <text evidence="7">The sequence shown here is derived from an EMBL/GenBank/DDBJ whole genome shotgun (WGS) entry which is preliminary data.</text>
</comment>
<keyword evidence="2" id="KW-0808">Transferase</keyword>
<feature type="domain" description="Protein kinase" evidence="6">
    <location>
        <begin position="60"/>
        <end position="286"/>
    </location>
</feature>
<dbReference type="OrthoDB" id="5979581at2759"/>
<keyword evidence="4 7" id="KW-0418">Kinase</keyword>
<protein>
    <submittedName>
        <fullName evidence="7">Kinase-like domain-containing protein</fullName>
    </submittedName>
</protein>
<dbReference type="InterPro" id="IPR000719">
    <property type="entry name" value="Prot_kinase_dom"/>
</dbReference>
<evidence type="ECO:0000256" key="4">
    <source>
        <dbReference type="ARBA" id="ARBA00022777"/>
    </source>
</evidence>
<dbReference type="SMART" id="SM00220">
    <property type="entry name" value="S_TKc"/>
    <property type="match status" value="1"/>
</dbReference>